<proteinExistence type="predicted"/>
<reference evidence="1 2" key="1">
    <citation type="journal article" date="2014" name="PLoS Genet.">
        <title>Phylogenetically driven sequencing of extremely halophilic archaea reveals strategies for static and dynamic osmo-response.</title>
        <authorList>
            <person name="Becker E.A."/>
            <person name="Seitzer P.M."/>
            <person name="Tritt A."/>
            <person name="Larsen D."/>
            <person name="Krusor M."/>
            <person name="Yao A.I."/>
            <person name="Wu D."/>
            <person name="Madern D."/>
            <person name="Eisen J.A."/>
            <person name="Darling A.E."/>
            <person name="Facciotti M.T."/>
        </authorList>
    </citation>
    <scope>NUCLEOTIDE SEQUENCE [LARGE SCALE GENOMIC DNA]</scope>
    <source>
        <strain evidence="1 2">DSM 5350</strain>
    </source>
</reference>
<evidence type="ECO:0000313" key="1">
    <source>
        <dbReference type="EMBL" id="EMA47851.1"/>
    </source>
</evidence>
<sequence length="73" mass="7896">MMHAGLATPGNQFGTPCDSTVRSTTAILNPHPIAGRAEVEFERPAAPNLLDEVAVGVRHRGRRDEFVVLDDSK</sequence>
<organism evidence="1 2">
    <name type="scientific">Halococcus saccharolyticus DSM 5350</name>
    <dbReference type="NCBI Taxonomy" id="1227455"/>
    <lineage>
        <taxon>Archaea</taxon>
        <taxon>Methanobacteriati</taxon>
        <taxon>Methanobacteriota</taxon>
        <taxon>Stenosarchaea group</taxon>
        <taxon>Halobacteria</taxon>
        <taxon>Halobacteriales</taxon>
        <taxon>Halococcaceae</taxon>
        <taxon>Halococcus</taxon>
    </lineage>
</organism>
<protein>
    <submittedName>
        <fullName evidence="1">Uncharacterized protein</fullName>
    </submittedName>
</protein>
<dbReference type="EMBL" id="AOMD01000002">
    <property type="protein sequence ID" value="EMA47851.1"/>
    <property type="molecule type" value="Genomic_DNA"/>
</dbReference>
<dbReference type="Proteomes" id="UP000011669">
    <property type="component" value="Unassembled WGS sequence"/>
</dbReference>
<dbReference type="STRING" id="1227455.C449_00225"/>
<comment type="caution">
    <text evidence="1">The sequence shown here is derived from an EMBL/GenBank/DDBJ whole genome shotgun (WGS) entry which is preliminary data.</text>
</comment>
<accession>M0MQD6</accession>
<name>M0MQD6_9EURY</name>
<dbReference type="AlphaFoldDB" id="M0MQD6"/>
<evidence type="ECO:0000313" key="2">
    <source>
        <dbReference type="Proteomes" id="UP000011669"/>
    </source>
</evidence>
<keyword evidence="2" id="KW-1185">Reference proteome</keyword>
<gene>
    <name evidence="1" type="ORF">C449_00225</name>
</gene>
<dbReference type="InParanoid" id="M0MQD6"/>